<organism evidence="1">
    <name type="scientific">Enterocloster phage PMBT24</name>
    <dbReference type="NCBI Taxonomy" id="3025413"/>
    <lineage>
        <taxon>Viruses</taxon>
        <taxon>Duplodnaviria</taxon>
        <taxon>Heunggongvirae</taxon>
        <taxon>Uroviricota</taxon>
        <taxon>Caudoviricetes</taxon>
    </lineage>
</organism>
<evidence type="ECO:0000313" key="1">
    <source>
        <dbReference type="EMBL" id="WDQ45465.1"/>
    </source>
</evidence>
<reference evidence="1" key="2">
    <citation type="journal article" date="2024" name="Heliyon">
        <title>Complete genome sequence of the novel virulent phage PMBT24 infecting Enterocloster bolteae from the human gut.</title>
        <authorList>
            <person name="Sprotte S."/>
            <person name="Brinks E."/>
            <person name="Neve H."/>
            <person name="Franz C.M.A.P."/>
        </authorList>
    </citation>
    <scope>NUCLEOTIDE SEQUENCE</scope>
</reference>
<name>A0AAT9TR92_9CAUD</name>
<protein>
    <submittedName>
        <fullName evidence="1">Uncharacterized protein</fullName>
    </submittedName>
</protein>
<sequence length="106" mass="12971">MYTNINMEDWIRMNFRNIFTEYEVEFIIWTGDTIVHREKRVGSEEILKRTFKQLIKQIRNKTVPMKCRMEIPKIQYSINEDKDVEVLDYIEFKNRNMIQAEKESTS</sequence>
<reference evidence="1" key="1">
    <citation type="submission" date="2023-01" db="EMBL/GenBank/DDBJ databases">
        <authorList>
            <person name="Sprotte S."/>
            <person name="Brinks E."/>
        </authorList>
    </citation>
    <scope>NUCLEOTIDE SEQUENCE</scope>
</reference>
<accession>A0AAT9TR92</accession>
<dbReference type="EMBL" id="OQ326496">
    <property type="protein sequence ID" value="WDQ45465.1"/>
    <property type="molecule type" value="Genomic_DNA"/>
</dbReference>
<proteinExistence type="predicted"/>